<dbReference type="AlphaFoldDB" id="A0A3L7AG34"/>
<dbReference type="CDD" id="cd07246">
    <property type="entry name" value="VOC_like"/>
    <property type="match status" value="1"/>
</dbReference>
<proteinExistence type="predicted"/>
<evidence type="ECO:0000313" key="2">
    <source>
        <dbReference type="EMBL" id="RLP78611.1"/>
    </source>
</evidence>
<dbReference type="Gene3D" id="3.30.720.110">
    <property type="match status" value="1"/>
</dbReference>
<dbReference type="PANTHER" id="PTHR34109:SF1">
    <property type="entry name" value="VOC DOMAIN-CONTAINING PROTEIN"/>
    <property type="match status" value="1"/>
</dbReference>
<dbReference type="PANTHER" id="PTHR34109">
    <property type="entry name" value="BNAUNNG04460D PROTEIN-RELATED"/>
    <property type="match status" value="1"/>
</dbReference>
<dbReference type="RefSeq" id="WP_121623204.1">
    <property type="nucleotide sequence ID" value="NZ_JACIIW010000005.1"/>
</dbReference>
<reference evidence="2 3" key="1">
    <citation type="submission" date="2018-10" db="EMBL/GenBank/DDBJ databases">
        <title>Xanthobacter tagetidis genome sequencing and assembly.</title>
        <authorList>
            <person name="Maclea K.S."/>
            <person name="Goen A.E."/>
            <person name="Fatima S.A."/>
        </authorList>
    </citation>
    <scope>NUCLEOTIDE SEQUENCE [LARGE SCALE GENOMIC DNA]</scope>
    <source>
        <strain evidence="2 3">ATCC 700314</strain>
    </source>
</reference>
<dbReference type="PROSITE" id="PS51819">
    <property type="entry name" value="VOC"/>
    <property type="match status" value="1"/>
</dbReference>
<evidence type="ECO:0000313" key="3">
    <source>
        <dbReference type="Proteomes" id="UP000269692"/>
    </source>
</evidence>
<protein>
    <submittedName>
        <fullName evidence="2">VOC family protein</fullName>
    </submittedName>
</protein>
<dbReference type="Gene3D" id="3.30.720.120">
    <property type="match status" value="1"/>
</dbReference>
<dbReference type="InterPro" id="IPR029068">
    <property type="entry name" value="Glyas_Bleomycin-R_OHBP_Dase"/>
</dbReference>
<dbReference type="Proteomes" id="UP000269692">
    <property type="component" value="Unassembled WGS sequence"/>
</dbReference>
<accession>A0A3L7AG34</accession>
<dbReference type="Pfam" id="PF00903">
    <property type="entry name" value="Glyoxalase"/>
    <property type="match status" value="1"/>
</dbReference>
<dbReference type="InterPro" id="IPR004360">
    <property type="entry name" value="Glyas_Fos-R_dOase_dom"/>
</dbReference>
<keyword evidence="3" id="KW-1185">Reference proteome</keyword>
<name>A0A3L7AG34_9HYPH</name>
<evidence type="ECO:0000259" key="1">
    <source>
        <dbReference type="PROSITE" id="PS51819"/>
    </source>
</evidence>
<dbReference type="InterPro" id="IPR037523">
    <property type="entry name" value="VOC_core"/>
</dbReference>
<dbReference type="SUPFAM" id="SSF54593">
    <property type="entry name" value="Glyoxalase/Bleomycin resistance protein/Dihydroxybiphenyl dioxygenase"/>
    <property type="match status" value="1"/>
</dbReference>
<sequence>MAEATGSVIPYLTVGSAPDAIAFYRQAFGAEETIRMMAEDGLRVLHARLRIGAGVVMLSDDFPEFGNGAIAPVPGARACVSVALALAVAADVDTTFARALAAGGTGEMAPCDAFWGDRFAVLGDPFGHRWMLAAPLG</sequence>
<gene>
    <name evidence="2" type="ORF">D9R14_10080</name>
</gene>
<organism evidence="2 3">
    <name type="scientific">Xanthobacter tagetidis</name>
    <dbReference type="NCBI Taxonomy" id="60216"/>
    <lineage>
        <taxon>Bacteria</taxon>
        <taxon>Pseudomonadati</taxon>
        <taxon>Pseudomonadota</taxon>
        <taxon>Alphaproteobacteria</taxon>
        <taxon>Hyphomicrobiales</taxon>
        <taxon>Xanthobacteraceae</taxon>
        <taxon>Xanthobacter</taxon>
    </lineage>
</organism>
<feature type="domain" description="VOC" evidence="1">
    <location>
        <begin position="4"/>
        <end position="135"/>
    </location>
</feature>
<dbReference type="EMBL" id="RCTF01000007">
    <property type="protein sequence ID" value="RLP78611.1"/>
    <property type="molecule type" value="Genomic_DNA"/>
</dbReference>
<comment type="caution">
    <text evidence="2">The sequence shown here is derived from an EMBL/GenBank/DDBJ whole genome shotgun (WGS) entry which is preliminary data.</text>
</comment>
<dbReference type="OrthoDB" id="9795306at2"/>